<dbReference type="EMBL" id="ML179040">
    <property type="protein sequence ID" value="THV06936.1"/>
    <property type="molecule type" value="Genomic_DNA"/>
</dbReference>
<gene>
    <name evidence="2" type="ORF">K435DRAFT_960184</name>
</gene>
<dbReference type="OrthoDB" id="10069995at2759"/>
<evidence type="ECO:0000313" key="2">
    <source>
        <dbReference type="EMBL" id="THV06936.1"/>
    </source>
</evidence>
<dbReference type="Pfam" id="PF21294">
    <property type="entry name" value="Polysacc_lyase_14"/>
    <property type="match status" value="1"/>
</dbReference>
<name>A0A4V4HIK8_DENBC</name>
<accession>A0A4V4HIK8</accession>
<sequence length="82" mass="9437">MPEIRVVRDLSEEEQILRRTGTGQSSQLALLMHSYQAEEQMQPIVGLVGIFLSTFFGGRDPEYASSKDQYVWFKDFQLEIHG</sequence>
<organism evidence="2 3">
    <name type="scientific">Dendrothele bispora (strain CBS 962.96)</name>
    <dbReference type="NCBI Taxonomy" id="1314807"/>
    <lineage>
        <taxon>Eukaryota</taxon>
        <taxon>Fungi</taxon>
        <taxon>Dikarya</taxon>
        <taxon>Basidiomycota</taxon>
        <taxon>Agaricomycotina</taxon>
        <taxon>Agaricomycetes</taxon>
        <taxon>Agaricomycetidae</taxon>
        <taxon>Agaricales</taxon>
        <taxon>Agaricales incertae sedis</taxon>
        <taxon>Dendrothele</taxon>
    </lineage>
</organism>
<dbReference type="Gene3D" id="2.60.120.200">
    <property type="match status" value="1"/>
</dbReference>
<dbReference type="InterPro" id="IPR048958">
    <property type="entry name" value="Polysacc_lyase_14"/>
</dbReference>
<feature type="domain" description="Polysaccharide lyase 14" evidence="1">
    <location>
        <begin position="45"/>
        <end position="76"/>
    </location>
</feature>
<reference evidence="2 3" key="1">
    <citation type="journal article" date="2019" name="Nat. Ecol. Evol.">
        <title>Megaphylogeny resolves global patterns of mushroom evolution.</title>
        <authorList>
            <person name="Varga T."/>
            <person name="Krizsan K."/>
            <person name="Foldi C."/>
            <person name="Dima B."/>
            <person name="Sanchez-Garcia M."/>
            <person name="Sanchez-Ramirez S."/>
            <person name="Szollosi G.J."/>
            <person name="Szarkandi J.G."/>
            <person name="Papp V."/>
            <person name="Albert L."/>
            <person name="Andreopoulos W."/>
            <person name="Angelini C."/>
            <person name="Antonin V."/>
            <person name="Barry K.W."/>
            <person name="Bougher N.L."/>
            <person name="Buchanan P."/>
            <person name="Buyck B."/>
            <person name="Bense V."/>
            <person name="Catcheside P."/>
            <person name="Chovatia M."/>
            <person name="Cooper J."/>
            <person name="Damon W."/>
            <person name="Desjardin D."/>
            <person name="Finy P."/>
            <person name="Geml J."/>
            <person name="Haridas S."/>
            <person name="Hughes K."/>
            <person name="Justo A."/>
            <person name="Karasinski D."/>
            <person name="Kautmanova I."/>
            <person name="Kiss B."/>
            <person name="Kocsube S."/>
            <person name="Kotiranta H."/>
            <person name="LaButti K.M."/>
            <person name="Lechner B.E."/>
            <person name="Liimatainen K."/>
            <person name="Lipzen A."/>
            <person name="Lukacs Z."/>
            <person name="Mihaltcheva S."/>
            <person name="Morgado L.N."/>
            <person name="Niskanen T."/>
            <person name="Noordeloos M.E."/>
            <person name="Ohm R.A."/>
            <person name="Ortiz-Santana B."/>
            <person name="Ovrebo C."/>
            <person name="Racz N."/>
            <person name="Riley R."/>
            <person name="Savchenko A."/>
            <person name="Shiryaev A."/>
            <person name="Soop K."/>
            <person name="Spirin V."/>
            <person name="Szebenyi C."/>
            <person name="Tomsovsky M."/>
            <person name="Tulloss R.E."/>
            <person name="Uehling J."/>
            <person name="Grigoriev I.V."/>
            <person name="Vagvolgyi C."/>
            <person name="Papp T."/>
            <person name="Martin F.M."/>
            <person name="Miettinen O."/>
            <person name="Hibbett D.S."/>
            <person name="Nagy L.G."/>
        </authorList>
    </citation>
    <scope>NUCLEOTIDE SEQUENCE [LARGE SCALE GENOMIC DNA]</scope>
    <source>
        <strain evidence="2 3">CBS 962.96</strain>
    </source>
</reference>
<dbReference type="AlphaFoldDB" id="A0A4V4HIK8"/>
<dbReference type="Proteomes" id="UP000297245">
    <property type="component" value="Unassembled WGS sequence"/>
</dbReference>
<evidence type="ECO:0000259" key="1">
    <source>
        <dbReference type="Pfam" id="PF21294"/>
    </source>
</evidence>
<evidence type="ECO:0000313" key="3">
    <source>
        <dbReference type="Proteomes" id="UP000297245"/>
    </source>
</evidence>
<proteinExistence type="predicted"/>
<keyword evidence="3" id="KW-1185">Reference proteome</keyword>
<protein>
    <recommendedName>
        <fullName evidence="1">Polysaccharide lyase 14 domain-containing protein</fullName>
    </recommendedName>
</protein>